<dbReference type="AlphaFoldDB" id="A0A915KMH9"/>
<proteinExistence type="predicted"/>
<reference evidence="2" key="1">
    <citation type="submission" date="2022-11" db="UniProtKB">
        <authorList>
            <consortium name="WormBaseParasite"/>
        </authorList>
    </citation>
    <scope>IDENTIFICATION</scope>
</reference>
<dbReference type="Proteomes" id="UP000887565">
    <property type="component" value="Unplaced"/>
</dbReference>
<evidence type="ECO:0000313" key="1">
    <source>
        <dbReference type="Proteomes" id="UP000887565"/>
    </source>
</evidence>
<keyword evidence="1" id="KW-1185">Reference proteome</keyword>
<name>A0A915KMH9_ROMCU</name>
<protein>
    <submittedName>
        <fullName evidence="2">Uncharacterized protein</fullName>
    </submittedName>
</protein>
<organism evidence="1 2">
    <name type="scientific">Romanomermis culicivorax</name>
    <name type="common">Nematode worm</name>
    <dbReference type="NCBI Taxonomy" id="13658"/>
    <lineage>
        <taxon>Eukaryota</taxon>
        <taxon>Metazoa</taxon>
        <taxon>Ecdysozoa</taxon>
        <taxon>Nematoda</taxon>
        <taxon>Enoplea</taxon>
        <taxon>Dorylaimia</taxon>
        <taxon>Mermithida</taxon>
        <taxon>Mermithoidea</taxon>
        <taxon>Mermithidae</taxon>
        <taxon>Romanomermis</taxon>
    </lineage>
</organism>
<evidence type="ECO:0000313" key="2">
    <source>
        <dbReference type="WBParaSite" id="nRc.2.0.1.t39249-RA"/>
    </source>
</evidence>
<sequence>MWEEKFVVFVVKRCILVHFRMSKSQNFPALRAGYYFNNHYYLLPSSGVAFSTSTFT</sequence>
<accession>A0A915KMH9</accession>
<dbReference type="WBParaSite" id="nRc.2.0.1.t39249-RA">
    <property type="protein sequence ID" value="nRc.2.0.1.t39249-RA"/>
    <property type="gene ID" value="nRc.2.0.1.g39249"/>
</dbReference>